<dbReference type="Proteomes" id="UP000287033">
    <property type="component" value="Unassembled WGS sequence"/>
</dbReference>
<dbReference type="AlphaFoldDB" id="A0A401SQ10"/>
<evidence type="ECO:0000313" key="3">
    <source>
        <dbReference type="Proteomes" id="UP000287033"/>
    </source>
</evidence>
<protein>
    <submittedName>
        <fullName evidence="2">Uncharacterized protein</fullName>
    </submittedName>
</protein>
<comment type="caution">
    <text evidence="2">The sequence shown here is derived from an EMBL/GenBank/DDBJ whole genome shotgun (WGS) entry which is preliminary data.</text>
</comment>
<dbReference type="EMBL" id="BEZZ01000438">
    <property type="protein sequence ID" value="GCC32470.1"/>
    <property type="molecule type" value="Genomic_DNA"/>
</dbReference>
<sequence length="74" mass="8069">MLNEPTITACCIWMVQDDKECPKDGSVQSLERGQRAAGSELLELQLLPELRETSRGLGAAVGPRSRARSDIRTG</sequence>
<name>A0A401SQ10_CHIPU</name>
<accession>A0A401SQ10</accession>
<gene>
    <name evidence="2" type="ORF">chiPu_0010931</name>
</gene>
<evidence type="ECO:0000313" key="2">
    <source>
        <dbReference type="EMBL" id="GCC32470.1"/>
    </source>
</evidence>
<reference evidence="2 3" key="1">
    <citation type="journal article" date="2018" name="Nat. Ecol. Evol.">
        <title>Shark genomes provide insights into elasmobranch evolution and the origin of vertebrates.</title>
        <authorList>
            <person name="Hara Y"/>
            <person name="Yamaguchi K"/>
            <person name="Onimaru K"/>
            <person name="Kadota M"/>
            <person name="Koyanagi M"/>
            <person name="Keeley SD"/>
            <person name="Tatsumi K"/>
            <person name="Tanaka K"/>
            <person name="Motone F"/>
            <person name="Kageyama Y"/>
            <person name="Nozu R"/>
            <person name="Adachi N"/>
            <person name="Nishimura O"/>
            <person name="Nakagawa R"/>
            <person name="Tanegashima C"/>
            <person name="Kiyatake I"/>
            <person name="Matsumoto R"/>
            <person name="Murakumo K"/>
            <person name="Nishida K"/>
            <person name="Terakita A"/>
            <person name="Kuratani S"/>
            <person name="Sato K"/>
            <person name="Hyodo S Kuraku.S."/>
        </authorList>
    </citation>
    <scope>NUCLEOTIDE SEQUENCE [LARGE SCALE GENOMIC DNA]</scope>
</reference>
<proteinExistence type="predicted"/>
<evidence type="ECO:0000256" key="1">
    <source>
        <dbReference type="SAM" id="MobiDB-lite"/>
    </source>
</evidence>
<keyword evidence="3" id="KW-1185">Reference proteome</keyword>
<feature type="region of interest" description="Disordered" evidence="1">
    <location>
        <begin position="55"/>
        <end position="74"/>
    </location>
</feature>
<organism evidence="2 3">
    <name type="scientific">Chiloscyllium punctatum</name>
    <name type="common">Brownbanded bambooshark</name>
    <name type="synonym">Hemiscyllium punctatum</name>
    <dbReference type="NCBI Taxonomy" id="137246"/>
    <lineage>
        <taxon>Eukaryota</taxon>
        <taxon>Metazoa</taxon>
        <taxon>Chordata</taxon>
        <taxon>Craniata</taxon>
        <taxon>Vertebrata</taxon>
        <taxon>Chondrichthyes</taxon>
        <taxon>Elasmobranchii</taxon>
        <taxon>Galeomorphii</taxon>
        <taxon>Galeoidea</taxon>
        <taxon>Orectolobiformes</taxon>
        <taxon>Hemiscylliidae</taxon>
        <taxon>Chiloscyllium</taxon>
    </lineage>
</organism>